<sequence length="431" mass="46873">MAETDGGFAPGCPMATSAGRSTPRNPRLSGRPRGPVAGVPVYRPDIYSAAAIRDPYPHYAALRDLGSVVWLAKQRIYALPRYAEVRAALADDAAYRSAHGVPLNAIARRIGRTSTLLSDGAEHDQRRNLLAHRLTPRALRPLQPRIDELAERTVRGAVGRGVVDGVDDIALAMPLSIVPDLVGWPQRGRDRLVHWAGAIFDNLGPWNLQTVRSGPAALSMLAFVHSLARRRDVLPDSMAAEVVRRIERGELTTADCRGLFIDYLAPSIDTTAGAIAAALWLFARHPDQWELLKQRPELVPGAVNEVIRLESPLRAFGRRLAAPTPVGDVLLPAGAQVLMMYASANRDERFWADPERFDITRDATGQLGFGYGVHGCAGQGLARLETSAVLRSLLAHVERIEVAGEPEPALNNVIHRFGRLPVRLVPARAAA</sequence>
<dbReference type="InterPro" id="IPR001128">
    <property type="entry name" value="Cyt_P450"/>
</dbReference>
<evidence type="ECO:0000313" key="5">
    <source>
        <dbReference type="Proteomes" id="UP001612915"/>
    </source>
</evidence>
<name>A0ABW8AU94_9ACTN</name>
<keyword evidence="2" id="KW-0479">Metal-binding</keyword>
<dbReference type="PRINTS" id="PR00359">
    <property type="entry name" value="BP450"/>
</dbReference>
<evidence type="ECO:0000256" key="1">
    <source>
        <dbReference type="ARBA" id="ARBA00010617"/>
    </source>
</evidence>
<keyword evidence="2" id="KW-0408">Iron</keyword>
<feature type="region of interest" description="Disordered" evidence="3">
    <location>
        <begin position="1"/>
        <end position="35"/>
    </location>
</feature>
<proteinExistence type="inferred from homology"/>
<dbReference type="InterPro" id="IPR002397">
    <property type="entry name" value="Cyt_P450_B"/>
</dbReference>
<evidence type="ECO:0000313" key="4">
    <source>
        <dbReference type="EMBL" id="MFI7589940.1"/>
    </source>
</evidence>
<organism evidence="4 5">
    <name type="scientific">Spongisporangium articulatum</name>
    <dbReference type="NCBI Taxonomy" id="3362603"/>
    <lineage>
        <taxon>Bacteria</taxon>
        <taxon>Bacillati</taxon>
        <taxon>Actinomycetota</taxon>
        <taxon>Actinomycetes</taxon>
        <taxon>Kineosporiales</taxon>
        <taxon>Kineosporiaceae</taxon>
        <taxon>Spongisporangium</taxon>
    </lineage>
</organism>
<accession>A0ABW8AU94</accession>
<dbReference type="PANTHER" id="PTHR46696:SF1">
    <property type="entry name" value="CYTOCHROME P450 YJIB-RELATED"/>
    <property type="match status" value="1"/>
</dbReference>
<dbReference type="Pfam" id="PF00067">
    <property type="entry name" value="p450"/>
    <property type="match status" value="1"/>
</dbReference>
<dbReference type="SUPFAM" id="SSF48264">
    <property type="entry name" value="Cytochrome P450"/>
    <property type="match status" value="1"/>
</dbReference>
<dbReference type="InterPro" id="IPR017972">
    <property type="entry name" value="Cyt_P450_CS"/>
</dbReference>
<reference evidence="4 5" key="1">
    <citation type="submission" date="2024-10" db="EMBL/GenBank/DDBJ databases">
        <title>The Natural Products Discovery Center: Release of the First 8490 Sequenced Strains for Exploring Actinobacteria Biosynthetic Diversity.</title>
        <authorList>
            <person name="Kalkreuter E."/>
            <person name="Kautsar S.A."/>
            <person name="Yang D."/>
            <person name="Bader C.D."/>
            <person name="Teijaro C.N."/>
            <person name="Fluegel L."/>
            <person name="Davis C.M."/>
            <person name="Simpson J.R."/>
            <person name="Lauterbach L."/>
            <person name="Steele A.D."/>
            <person name="Gui C."/>
            <person name="Meng S."/>
            <person name="Li G."/>
            <person name="Viehrig K."/>
            <person name="Ye F."/>
            <person name="Su P."/>
            <person name="Kiefer A.F."/>
            <person name="Nichols A."/>
            <person name="Cepeda A.J."/>
            <person name="Yan W."/>
            <person name="Fan B."/>
            <person name="Jiang Y."/>
            <person name="Adhikari A."/>
            <person name="Zheng C.-J."/>
            <person name="Schuster L."/>
            <person name="Cowan T.M."/>
            <person name="Smanski M.J."/>
            <person name="Chevrette M.G."/>
            <person name="De Carvalho L.P.S."/>
            <person name="Shen B."/>
        </authorList>
    </citation>
    <scope>NUCLEOTIDE SEQUENCE [LARGE SCALE GENOMIC DNA]</scope>
    <source>
        <strain evidence="4 5">NPDC049639</strain>
    </source>
</reference>
<gene>
    <name evidence="4" type="ORF">ACIB24_22955</name>
</gene>
<dbReference type="RefSeq" id="WP_398284543.1">
    <property type="nucleotide sequence ID" value="NZ_JBITLV010000012.1"/>
</dbReference>
<keyword evidence="2" id="KW-0349">Heme</keyword>
<keyword evidence="5" id="KW-1185">Reference proteome</keyword>
<dbReference type="PANTHER" id="PTHR46696">
    <property type="entry name" value="P450, PUTATIVE (EUROFUNG)-RELATED"/>
    <property type="match status" value="1"/>
</dbReference>
<protein>
    <submittedName>
        <fullName evidence="4">Cytochrome P450</fullName>
    </submittedName>
</protein>
<keyword evidence="2" id="KW-0503">Monooxygenase</keyword>
<dbReference type="PROSITE" id="PS00086">
    <property type="entry name" value="CYTOCHROME_P450"/>
    <property type="match status" value="1"/>
</dbReference>
<keyword evidence="2" id="KW-0560">Oxidoreductase</keyword>
<dbReference type="Gene3D" id="1.10.630.10">
    <property type="entry name" value="Cytochrome P450"/>
    <property type="match status" value="1"/>
</dbReference>
<comment type="similarity">
    <text evidence="1 2">Belongs to the cytochrome P450 family.</text>
</comment>
<dbReference type="EMBL" id="JBITLV010000012">
    <property type="protein sequence ID" value="MFI7589940.1"/>
    <property type="molecule type" value="Genomic_DNA"/>
</dbReference>
<evidence type="ECO:0000256" key="2">
    <source>
        <dbReference type="RuleBase" id="RU000461"/>
    </source>
</evidence>
<comment type="caution">
    <text evidence="4">The sequence shown here is derived from an EMBL/GenBank/DDBJ whole genome shotgun (WGS) entry which is preliminary data.</text>
</comment>
<evidence type="ECO:0000256" key="3">
    <source>
        <dbReference type="SAM" id="MobiDB-lite"/>
    </source>
</evidence>
<dbReference type="InterPro" id="IPR036396">
    <property type="entry name" value="Cyt_P450_sf"/>
</dbReference>
<dbReference type="Proteomes" id="UP001612915">
    <property type="component" value="Unassembled WGS sequence"/>
</dbReference>